<feature type="domain" description="Bacterial Ig" evidence="1">
    <location>
        <begin position="182"/>
        <end position="262"/>
    </location>
</feature>
<evidence type="ECO:0000313" key="2">
    <source>
        <dbReference type="EMBL" id="EUJ18726.1"/>
    </source>
</evidence>
<feature type="domain" description="Bacterial Ig" evidence="1">
    <location>
        <begin position="99"/>
        <end position="177"/>
    </location>
</feature>
<dbReference type="Proteomes" id="UP000019253">
    <property type="component" value="Unassembled WGS sequence"/>
</dbReference>
<dbReference type="AlphaFoldDB" id="W7B776"/>
<gene>
    <name evidence="2" type="ORF">PGRAN_15362</name>
</gene>
<keyword evidence="3" id="KW-1185">Reference proteome</keyword>
<dbReference type="EMBL" id="AODD01000034">
    <property type="protein sequence ID" value="EUJ18726.1"/>
    <property type="molecule type" value="Genomic_DNA"/>
</dbReference>
<keyword evidence="2" id="KW-0449">Lipoprotein</keyword>
<dbReference type="STRING" id="1265819.PGRAN_15362"/>
<dbReference type="InterPro" id="IPR046746">
    <property type="entry name" value="Big_15"/>
</dbReference>
<protein>
    <submittedName>
        <fullName evidence="2">Lipoprotein</fullName>
    </submittedName>
</protein>
<accession>W7B776</accession>
<name>W7B776_9LIST</name>
<dbReference type="RefSeq" id="WP_036068135.1">
    <property type="nucleotide sequence ID" value="NZ_AODD01000034.1"/>
</dbReference>
<evidence type="ECO:0000313" key="3">
    <source>
        <dbReference type="Proteomes" id="UP000019253"/>
    </source>
</evidence>
<organism evidence="2 3">
    <name type="scientific">Listeria grandensis FSL F6-0971</name>
    <dbReference type="NCBI Taxonomy" id="1265819"/>
    <lineage>
        <taxon>Bacteria</taxon>
        <taxon>Bacillati</taxon>
        <taxon>Bacillota</taxon>
        <taxon>Bacilli</taxon>
        <taxon>Bacillales</taxon>
        <taxon>Listeriaceae</taxon>
        <taxon>Listeria</taxon>
    </lineage>
</organism>
<reference evidence="2 3" key="1">
    <citation type="journal article" date="2014" name="Int. J. Syst. Evol. Microbiol.">
        <title>Listeria floridensis sp. nov., Listeria aquatica sp. nov., Listeria cornellensis sp. nov., Listeria riparia sp. nov. and Listeria grandensis sp. nov., from agricultural and natural environments.</title>
        <authorList>
            <person name="den Bakker H.C."/>
            <person name="Warchocki S."/>
            <person name="Wright E.M."/>
            <person name="Allred A.F."/>
            <person name="Ahlstrom C."/>
            <person name="Manuel C.S."/>
            <person name="Stasiewicz M.J."/>
            <person name="Burrell A."/>
            <person name="Roof S."/>
            <person name="Strawn L."/>
            <person name="Fortes E.D."/>
            <person name="Nightingale K.K."/>
            <person name="Kephart D."/>
            <person name="Wiedmann M."/>
        </authorList>
    </citation>
    <scope>NUCLEOTIDE SEQUENCE [LARGE SCALE GENOMIC DNA]</scope>
    <source>
        <strain evidence="3">FSL F6-971</strain>
    </source>
</reference>
<dbReference type="PATRIC" id="fig|1265819.5.peg.3060"/>
<proteinExistence type="predicted"/>
<comment type="caution">
    <text evidence="2">The sequence shown here is derived from an EMBL/GenBank/DDBJ whole genome shotgun (WGS) entry which is preliminary data.</text>
</comment>
<dbReference type="Pfam" id="PF20622">
    <property type="entry name" value="Big_15"/>
    <property type="match status" value="3"/>
</dbReference>
<evidence type="ECO:0000259" key="1">
    <source>
        <dbReference type="Pfam" id="PF20622"/>
    </source>
</evidence>
<sequence>MDKSKQEEDEEQVEIEGQSAKYTLGDLYITGTYTGPVTGMSVDVNGKRYYGGTTADGTFKFYGKDKIATVGDVVTVNLHAADKQVKTSFQVQIVEPLKVSLVDYKVGDSYINATYNNSDVAKVGVVVDGTKHWGGDVGNGTVKFYALDKIRTADQEVIMNFYDANNNLLSSTTLNIRAPFEGEILTADLKLTETNLRGTLTGDISKVAISINGKIYHGGTIAADGTYKIYVSDKKIKATDEVIVYGYSKDNKVLSEKVLTISE</sequence>
<feature type="domain" description="Bacterial Ig" evidence="1">
    <location>
        <begin position="19"/>
        <end position="94"/>
    </location>
</feature>